<evidence type="ECO:0000313" key="2">
    <source>
        <dbReference type="Proteomes" id="UP000198740"/>
    </source>
</evidence>
<reference evidence="1 2" key="1">
    <citation type="submission" date="2016-10" db="EMBL/GenBank/DDBJ databases">
        <authorList>
            <person name="Varghese N."/>
            <person name="Submissions S."/>
        </authorList>
    </citation>
    <scope>NUCLEOTIDE SEQUENCE [LARGE SCALE GENOMIC DNA]</scope>
    <source>
        <strain evidence="1 2">BS2976</strain>
    </source>
</reference>
<organism evidence="1 2">
    <name type="scientific">Pseudomonas grimontii</name>
    <dbReference type="NCBI Taxonomy" id="129847"/>
    <lineage>
        <taxon>Bacteria</taxon>
        <taxon>Pseudomonadati</taxon>
        <taxon>Pseudomonadota</taxon>
        <taxon>Gammaproteobacteria</taxon>
        <taxon>Pseudomonadales</taxon>
        <taxon>Pseudomonadaceae</taxon>
        <taxon>Pseudomonas</taxon>
    </lineage>
</organism>
<name>A0ABY0TH74_9PSED</name>
<dbReference type="EMBL" id="FNKM01000002">
    <property type="protein sequence ID" value="SDQ82699.1"/>
    <property type="molecule type" value="Genomic_DNA"/>
</dbReference>
<protein>
    <submittedName>
        <fullName evidence="1">Uncharacterized protein</fullName>
    </submittedName>
</protein>
<proteinExistence type="predicted"/>
<gene>
    <name evidence="1" type="ORF">SAMN04490186_2109</name>
</gene>
<comment type="caution">
    <text evidence="1">The sequence shown here is derived from an EMBL/GenBank/DDBJ whole genome shotgun (WGS) entry which is preliminary data.</text>
</comment>
<dbReference type="Proteomes" id="UP000198740">
    <property type="component" value="Unassembled WGS sequence"/>
</dbReference>
<keyword evidence="2" id="KW-1185">Reference proteome</keyword>
<accession>A0ABY0TH74</accession>
<evidence type="ECO:0000313" key="1">
    <source>
        <dbReference type="EMBL" id="SDQ82699.1"/>
    </source>
</evidence>
<sequence length="477" mass="53390">MTVAQPTPMRCDECQRPMAKAKRTHGGRRFCGTCYPKLFKRLLCSGCGNFARLPVFNESAKCRQCELSVACVRCNRTGRPVGMITPDGSACNSCAHHFRAPEPCDKCGTLSTRLTRVLSIDASARCCPKCVRKSSATCPCCRRHRKLLCGPDGHMRCKACVEQGSISCASCGESMPAGRKKDCESCAWKAAFHRRARVCRELLDQAHTRNLFDKFCIWLNQHMGAHKAFLKLKSYLPFFRFLKTQSTGIPPYVSLLGHFQADGLRRMQTPMLWLEERYGVVADDALREEHSEKRRIDELINSLPDGTASKMLLGYRSYLLSKQGEGSTTFRSIRLALRAAKGVLETASATFDAVPTQKTFTRYMTLVPGQKAAAQGFVSYLNRTHNLGLELTVSDRAKAHARTQRLENELSAMIASGGDGKAFERTWIKIALMHFHGVRRVNKKKLVYVPFTVLGKEGFNVKLETIDYWVPGHSATR</sequence>